<dbReference type="GO" id="GO:0046951">
    <property type="term" value="P:ketone body biosynthetic process"/>
    <property type="evidence" value="ECO:0007669"/>
    <property type="project" value="TreeGrafter"/>
</dbReference>
<gene>
    <name evidence="5" type="ORF">SAMN05428642_1021040</name>
</gene>
<protein>
    <submittedName>
        <fullName evidence="5">Hydroxymethylglutaryl-CoA lyase</fullName>
    </submittedName>
</protein>
<dbReference type="PANTHER" id="PTHR42738:SF7">
    <property type="entry name" value="HYDROXYMETHYLGLUTARYL-COA LYASE"/>
    <property type="match status" value="1"/>
</dbReference>
<dbReference type="OrthoDB" id="9784013at2"/>
<dbReference type="GO" id="GO:0046872">
    <property type="term" value="F:metal ion binding"/>
    <property type="evidence" value="ECO:0007669"/>
    <property type="project" value="UniProtKB-KW"/>
</dbReference>
<proteinExistence type="inferred from homology"/>
<evidence type="ECO:0000259" key="4">
    <source>
        <dbReference type="PROSITE" id="PS50991"/>
    </source>
</evidence>
<dbReference type="GO" id="GO:0004419">
    <property type="term" value="F:hydroxymethylglutaryl-CoA lyase activity"/>
    <property type="evidence" value="ECO:0007669"/>
    <property type="project" value="TreeGrafter"/>
</dbReference>
<organism evidence="5 6">
    <name type="scientific">Flaviramulus basaltis</name>
    <dbReference type="NCBI Taxonomy" id="369401"/>
    <lineage>
        <taxon>Bacteria</taxon>
        <taxon>Pseudomonadati</taxon>
        <taxon>Bacteroidota</taxon>
        <taxon>Flavobacteriia</taxon>
        <taxon>Flavobacteriales</taxon>
        <taxon>Flavobacteriaceae</taxon>
        <taxon>Flaviramulus</taxon>
    </lineage>
</organism>
<dbReference type="PROSITE" id="PS50991">
    <property type="entry name" value="PYR_CT"/>
    <property type="match status" value="1"/>
</dbReference>
<dbReference type="STRING" id="369401.SAMN05428642_1021040"/>
<feature type="domain" description="Pyruvate carboxyltransferase" evidence="4">
    <location>
        <begin position="4"/>
        <end position="268"/>
    </location>
</feature>
<evidence type="ECO:0000313" key="5">
    <source>
        <dbReference type="EMBL" id="SFZ92856.1"/>
    </source>
</evidence>
<dbReference type="GO" id="GO:0006552">
    <property type="term" value="P:L-leucine catabolic process"/>
    <property type="evidence" value="ECO:0007669"/>
    <property type="project" value="TreeGrafter"/>
</dbReference>
<dbReference type="InterPro" id="IPR000891">
    <property type="entry name" value="PYR_CT"/>
</dbReference>
<dbReference type="Proteomes" id="UP000182544">
    <property type="component" value="Unassembled WGS sequence"/>
</dbReference>
<evidence type="ECO:0000256" key="2">
    <source>
        <dbReference type="ARBA" id="ARBA00022723"/>
    </source>
</evidence>
<comment type="similarity">
    <text evidence="1">Belongs to the HMG-CoA lyase family.</text>
</comment>
<keyword evidence="3 5" id="KW-0456">Lyase</keyword>
<reference evidence="5 6" key="1">
    <citation type="submission" date="2016-10" db="EMBL/GenBank/DDBJ databases">
        <authorList>
            <person name="de Groot N.N."/>
        </authorList>
    </citation>
    <scope>NUCLEOTIDE SEQUENCE [LARGE SCALE GENOMIC DNA]</scope>
    <source>
        <strain evidence="5 6">DSM 18180</strain>
    </source>
</reference>
<dbReference type="AlphaFoldDB" id="A0A1K2IKV8"/>
<evidence type="ECO:0000256" key="1">
    <source>
        <dbReference type="ARBA" id="ARBA00009405"/>
    </source>
</evidence>
<dbReference type="EMBL" id="FPKV01000002">
    <property type="protein sequence ID" value="SFZ92856.1"/>
    <property type="molecule type" value="Genomic_DNA"/>
</dbReference>
<evidence type="ECO:0000256" key="3">
    <source>
        <dbReference type="ARBA" id="ARBA00023239"/>
    </source>
</evidence>
<dbReference type="InterPro" id="IPR043594">
    <property type="entry name" value="HMGL"/>
</dbReference>
<dbReference type="Pfam" id="PF00682">
    <property type="entry name" value="HMGL-like"/>
    <property type="match status" value="1"/>
</dbReference>
<sequence length="287" mass="31918">MSSQVKIIECPRDAMQGIKQFIPTSQKVQYIQSLLRVGYDTIDFGSFVSPKAIPQMVDTAEVLSQLDLSKTTSKLLAIIANTRGAQDASKYKEIDYLGYPFSISENFQMRNTHKTIVQSVETLSEILDIAHISNKEVVVYISMGFGNPYGDPWNVDIVGDWTEKLAKMGVKILSLSDTVGTSNPESIDYLFSNLIPLYPNIEFGAHLHTTPSSWFEKIDAAYKAGCNRFDGAIQGFGGCPMAKDELTGNMPTEKLLSYFTSKKTNSLNALSFESAYNEASKIFNHYH</sequence>
<name>A0A1K2IKV8_9FLAO</name>
<dbReference type="RefSeq" id="WP_072402324.1">
    <property type="nucleotide sequence ID" value="NZ_FPKV01000002.1"/>
</dbReference>
<dbReference type="SUPFAM" id="SSF51569">
    <property type="entry name" value="Aldolase"/>
    <property type="match status" value="1"/>
</dbReference>
<keyword evidence="6" id="KW-1185">Reference proteome</keyword>
<dbReference type="Gene3D" id="3.20.20.70">
    <property type="entry name" value="Aldolase class I"/>
    <property type="match status" value="1"/>
</dbReference>
<accession>A0A1K2IKV8</accession>
<dbReference type="CDD" id="cd07938">
    <property type="entry name" value="DRE_TIM_HMGL"/>
    <property type="match status" value="1"/>
</dbReference>
<dbReference type="PANTHER" id="PTHR42738">
    <property type="entry name" value="HYDROXYMETHYLGLUTARYL-COA LYASE"/>
    <property type="match status" value="1"/>
</dbReference>
<keyword evidence="2" id="KW-0479">Metal-binding</keyword>
<evidence type="ECO:0000313" key="6">
    <source>
        <dbReference type="Proteomes" id="UP000182544"/>
    </source>
</evidence>
<dbReference type="InterPro" id="IPR013785">
    <property type="entry name" value="Aldolase_TIM"/>
</dbReference>